<name>A0A0E9V553_ANGAN</name>
<evidence type="ECO:0000256" key="1">
    <source>
        <dbReference type="SAM" id="Phobius"/>
    </source>
</evidence>
<feature type="transmembrane region" description="Helical" evidence="1">
    <location>
        <begin position="22"/>
        <end position="44"/>
    </location>
</feature>
<dbReference type="EMBL" id="GBXM01035992">
    <property type="protein sequence ID" value="JAH72585.1"/>
    <property type="molecule type" value="Transcribed_RNA"/>
</dbReference>
<sequence>MVLYNGIFQNKLSGSAILLLKWLQLLLTFYVTLLQTFYPLLVILL</sequence>
<evidence type="ECO:0000313" key="2">
    <source>
        <dbReference type="EMBL" id="JAH72585.1"/>
    </source>
</evidence>
<organism evidence="2">
    <name type="scientific">Anguilla anguilla</name>
    <name type="common">European freshwater eel</name>
    <name type="synonym">Muraena anguilla</name>
    <dbReference type="NCBI Taxonomy" id="7936"/>
    <lineage>
        <taxon>Eukaryota</taxon>
        <taxon>Metazoa</taxon>
        <taxon>Chordata</taxon>
        <taxon>Craniata</taxon>
        <taxon>Vertebrata</taxon>
        <taxon>Euteleostomi</taxon>
        <taxon>Actinopterygii</taxon>
        <taxon>Neopterygii</taxon>
        <taxon>Teleostei</taxon>
        <taxon>Anguilliformes</taxon>
        <taxon>Anguillidae</taxon>
        <taxon>Anguilla</taxon>
    </lineage>
</organism>
<protein>
    <submittedName>
        <fullName evidence="2">Uncharacterized protein</fullName>
    </submittedName>
</protein>
<reference evidence="2" key="2">
    <citation type="journal article" date="2015" name="Fish Shellfish Immunol.">
        <title>Early steps in the European eel (Anguilla anguilla)-Vibrio vulnificus interaction in the gills: Role of the RtxA13 toxin.</title>
        <authorList>
            <person name="Callol A."/>
            <person name="Pajuelo D."/>
            <person name="Ebbesson L."/>
            <person name="Teles M."/>
            <person name="MacKenzie S."/>
            <person name="Amaro C."/>
        </authorList>
    </citation>
    <scope>NUCLEOTIDE SEQUENCE</scope>
</reference>
<keyword evidence="1" id="KW-0472">Membrane</keyword>
<reference evidence="2" key="1">
    <citation type="submission" date="2014-11" db="EMBL/GenBank/DDBJ databases">
        <authorList>
            <person name="Amaro Gonzalez C."/>
        </authorList>
    </citation>
    <scope>NUCLEOTIDE SEQUENCE</scope>
</reference>
<dbReference type="AlphaFoldDB" id="A0A0E9V553"/>
<proteinExistence type="predicted"/>
<keyword evidence="1" id="KW-1133">Transmembrane helix</keyword>
<accession>A0A0E9V553</accession>
<keyword evidence="1" id="KW-0812">Transmembrane</keyword>